<keyword evidence="2" id="KW-1185">Reference proteome</keyword>
<name>A0ABV8NBT6_9ACTN</name>
<organism evidence="1 2">
    <name type="scientific">Streptomyces flavovirens</name>
    <dbReference type="NCBI Taxonomy" id="52258"/>
    <lineage>
        <taxon>Bacteria</taxon>
        <taxon>Bacillati</taxon>
        <taxon>Actinomycetota</taxon>
        <taxon>Actinomycetes</taxon>
        <taxon>Kitasatosporales</taxon>
        <taxon>Streptomycetaceae</taxon>
        <taxon>Streptomyces</taxon>
    </lineage>
</organism>
<comment type="caution">
    <text evidence="1">The sequence shown here is derived from an EMBL/GenBank/DDBJ whole genome shotgun (WGS) entry which is preliminary data.</text>
</comment>
<dbReference type="EMBL" id="JBHSCF010000055">
    <property type="protein sequence ID" value="MFC4190428.1"/>
    <property type="molecule type" value="Genomic_DNA"/>
</dbReference>
<evidence type="ECO:0000313" key="1">
    <source>
        <dbReference type="EMBL" id="MFC4190428.1"/>
    </source>
</evidence>
<gene>
    <name evidence="1" type="ORF">ACFO3R_29225</name>
</gene>
<reference evidence="2" key="1">
    <citation type="journal article" date="2019" name="Int. J. Syst. Evol. Microbiol.">
        <title>The Global Catalogue of Microorganisms (GCM) 10K type strain sequencing project: providing services to taxonomists for standard genome sequencing and annotation.</title>
        <authorList>
            <consortium name="The Broad Institute Genomics Platform"/>
            <consortium name="The Broad Institute Genome Sequencing Center for Infectious Disease"/>
            <person name="Wu L."/>
            <person name="Ma J."/>
        </authorList>
    </citation>
    <scope>NUCLEOTIDE SEQUENCE [LARGE SCALE GENOMIC DNA]</scope>
    <source>
        <strain evidence="2">CCM 3243</strain>
    </source>
</reference>
<dbReference type="Proteomes" id="UP001595871">
    <property type="component" value="Unassembled WGS sequence"/>
</dbReference>
<dbReference type="RefSeq" id="WP_200693848.1">
    <property type="nucleotide sequence ID" value="NZ_BAAAYA010000005.1"/>
</dbReference>
<protein>
    <submittedName>
        <fullName evidence="1">Uncharacterized protein</fullName>
    </submittedName>
</protein>
<proteinExistence type="predicted"/>
<evidence type="ECO:0000313" key="2">
    <source>
        <dbReference type="Proteomes" id="UP001595871"/>
    </source>
</evidence>
<accession>A0ABV8NBT6</accession>
<sequence>MGHPDIVYVVRPGEHNPQLRYSLRSLANLPHRQVWVAGHCPAWVRDVGAIPVPGQPTKYLSSTANLRAAAEHPDVAEDFLLFNDDFFVMQPIGVMPVLHRGPVNQVEGYYAARAQGKYLRGLRETRALLADLGVPAPLSYELHVPMPMTKTRALETLDTGQHLDVLHKRTLYGGLYSLGGRHITDPKILTRGNHFSRAAPFLSTMPDTFNYGQVGAFIRARFPTPSPYEKRAGRSR</sequence>